<organism evidence="7">
    <name type="scientific">Timema monikensis</name>
    <dbReference type="NCBI Taxonomy" id="170555"/>
    <lineage>
        <taxon>Eukaryota</taxon>
        <taxon>Metazoa</taxon>
        <taxon>Ecdysozoa</taxon>
        <taxon>Arthropoda</taxon>
        <taxon>Hexapoda</taxon>
        <taxon>Insecta</taxon>
        <taxon>Pterygota</taxon>
        <taxon>Neoptera</taxon>
        <taxon>Polyneoptera</taxon>
        <taxon>Phasmatodea</taxon>
        <taxon>Timematodea</taxon>
        <taxon>Timematoidea</taxon>
        <taxon>Timematidae</taxon>
        <taxon>Timema</taxon>
    </lineage>
</organism>
<dbReference type="Pfam" id="PF00560">
    <property type="entry name" value="LRR_1"/>
    <property type="match status" value="1"/>
</dbReference>
<dbReference type="SMART" id="SM00875">
    <property type="entry name" value="BACK"/>
    <property type="match status" value="1"/>
</dbReference>
<dbReference type="FunFam" id="2.60.120.820:FF:000004">
    <property type="entry name" value="BTB/POZ domain-containing protein 2"/>
    <property type="match status" value="1"/>
</dbReference>
<dbReference type="PROSITE" id="PS51450">
    <property type="entry name" value="LRR"/>
    <property type="match status" value="1"/>
</dbReference>
<feature type="domain" description="BTB" evidence="6">
    <location>
        <begin position="811"/>
        <end position="881"/>
    </location>
</feature>
<dbReference type="GO" id="GO:0000932">
    <property type="term" value="C:P-body"/>
    <property type="evidence" value="ECO:0007669"/>
    <property type="project" value="TreeGrafter"/>
</dbReference>
<dbReference type="SUPFAM" id="SSF54695">
    <property type="entry name" value="POZ domain"/>
    <property type="match status" value="1"/>
</dbReference>
<dbReference type="CDD" id="cd18487">
    <property type="entry name" value="BACK_BTBD1_like"/>
    <property type="match status" value="1"/>
</dbReference>
<feature type="region of interest" description="Disordered" evidence="5">
    <location>
        <begin position="753"/>
        <end position="783"/>
    </location>
</feature>
<dbReference type="PANTHER" id="PTHR45774:SF3">
    <property type="entry name" value="BTB (POZ) DOMAIN-CONTAINING 2B-RELATED"/>
    <property type="match status" value="1"/>
</dbReference>
<gene>
    <name evidence="7" type="ORF">TMSB3V08_LOCUS1095</name>
</gene>
<evidence type="ECO:0000313" key="7">
    <source>
        <dbReference type="EMBL" id="CAD7424132.1"/>
    </source>
</evidence>
<proteinExistence type="predicted"/>
<dbReference type="Gene3D" id="2.60.120.820">
    <property type="entry name" value="PHR domain"/>
    <property type="match status" value="1"/>
</dbReference>
<evidence type="ECO:0000256" key="1">
    <source>
        <dbReference type="ARBA" id="ARBA00004496"/>
    </source>
</evidence>
<keyword evidence="4" id="KW-0677">Repeat</keyword>
<dbReference type="InterPro" id="IPR032675">
    <property type="entry name" value="LRR_dom_sf"/>
</dbReference>
<feature type="compositionally biased region" description="Low complexity" evidence="5">
    <location>
        <begin position="770"/>
        <end position="779"/>
    </location>
</feature>
<feature type="region of interest" description="Disordered" evidence="5">
    <location>
        <begin position="593"/>
        <end position="628"/>
    </location>
</feature>
<dbReference type="InterPro" id="IPR012983">
    <property type="entry name" value="PHR"/>
</dbReference>
<dbReference type="InterPro" id="IPR001611">
    <property type="entry name" value="Leu-rich_rpt"/>
</dbReference>
<dbReference type="SMART" id="SM00225">
    <property type="entry name" value="BTB"/>
    <property type="match status" value="1"/>
</dbReference>
<evidence type="ECO:0000256" key="4">
    <source>
        <dbReference type="ARBA" id="ARBA00022737"/>
    </source>
</evidence>
<dbReference type="InterPro" id="IPR000210">
    <property type="entry name" value="BTB/POZ_dom"/>
</dbReference>
<reference evidence="7" key="1">
    <citation type="submission" date="2020-11" db="EMBL/GenBank/DDBJ databases">
        <authorList>
            <person name="Tran Van P."/>
        </authorList>
    </citation>
    <scope>NUCLEOTIDE SEQUENCE</scope>
</reference>
<dbReference type="Gene3D" id="1.25.40.420">
    <property type="match status" value="1"/>
</dbReference>
<feature type="compositionally biased region" description="Polar residues" evidence="5">
    <location>
        <begin position="670"/>
        <end position="697"/>
    </location>
</feature>
<dbReference type="SUPFAM" id="SSF52058">
    <property type="entry name" value="L domain-like"/>
    <property type="match status" value="1"/>
</dbReference>
<dbReference type="EMBL" id="OB792758">
    <property type="protein sequence ID" value="CAD7424132.1"/>
    <property type="molecule type" value="Genomic_DNA"/>
</dbReference>
<dbReference type="FunFam" id="1.25.40.420:FF:000004">
    <property type="entry name" value="BTB/POZ domain-containing protein 2"/>
    <property type="match status" value="1"/>
</dbReference>
<dbReference type="Pfam" id="PF00651">
    <property type="entry name" value="BTB"/>
    <property type="match status" value="1"/>
</dbReference>
<evidence type="ECO:0000256" key="3">
    <source>
        <dbReference type="ARBA" id="ARBA00022614"/>
    </source>
</evidence>
<sequence>MSGWLLALPQGINTSEYSSKERIEKTEWGKAKRLWMSACDRWGESSYVGDLCRKIMGPYTRSHHTLTMHDWDLSTRGGGGSAVGGVARIVMAGRRGFASGQAGRSTTSFHCLIQRPSYEMRLLSAARRHRVLLPVRVIRLSTNYTNGLGIGKVELKEVNPHLRGGRVENHLGKTTPSSPDRDSNLDLPILSSRAQHDKRVSQLRHRGGSIIGPAPLVKSFHRHSFFRCWSVNTMGSKLVAEIQQPKWLGQLCNLTNLYLCGNMLCELPDEIGDLEHLTWLDVTNNHLKVLPTSLTKLAKLSGFIAPGNGFNCFPNEVCHLRSLEYLDLSNNSIRYLPDTICLCQRLEELCLDDNLILSLPRHIVYLPHLNWLSLKNNRLLYLPAVPFKCGTTLNLFYNSMLSYLPYHVISHVRYDDTLRSAKGNIDTSLLQNVTLHVTATNKGRVKLIMPTTLQCVHQPSHDYIPPLKELALRRVWATSCAHQEFLPHALQEDLHKGPVARCFKNDCQAPIFYCTTYFLAPTNHSGHSSPSSLSYSLSCMPSYFLLPPMNSTISSTWRPTGTKGNKDAKRLRATQHAAFRDFWSPRINGPVADFSGKTLSQPPHTLSPYPQQTTSPSEPHSPYKLDPCPLPPQPYQGTDYSQLLRMPIGNLNNDVYNIPSTLTRLQQDDNNTQSTVGQDAPQNMLPSNAPSNQNHLHSSGLDRDVLGLTASGYSHSLRRQIGSACDIQSEMKICGGCRKHLSQENSKMVQADNEENNIPGPSNGVTQLTSSSQSCVSSSGHNPNSPVYNWQATKTTVKERFAFLFNNEILCDVHFIVGRDVQQQRIPAHKFVLSVGSAVFDAMFNGTLATKADEIELPDVEPAAFLALLRFLYSDEVHIGPETVMTTLYTAKKYAVPALEKHCVDFLKSNLGSDNAFMLLTQARLFDEPQLAALCLEMIDKNTAEALSADGFTDIDLDTLNAVLERDTLRIREAKLFQAVVRWSEAECSRQQLTVSPENQRSLLGRALSLVRFPLMSVEEFAVGAAQSRLLSDREVVSLFLYFTVNPKPSVGFLEVPRCCMTGKEQTVNRFQQIESRWGYSGTSDRIRFIVDRRIFVVGFGLYGSIHGPTEYEVTLQVIHTATGKVCGSNNTGFSCDGSNFTFRVMFKEPVEIMPNTSYTASTTLKGPDSHYGTKGLRKVTLDCPSGGKVMFQFSYAAGNNNGTSVEDGPT</sequence>
<dbReference type="Pfam" id="PF08005">
    <property type="entry name" value="PHR"/>
    <property type="match status" value="1"/>
</dbReference>
<dbReference type="InterPro" id="IPR011333">
    <property type="entry name" value="SKP1/BTB/POZ_sf"/>
</dbReference>
<protein>
    <recommendedName>
        <fullName evidence="6">BTB domain-containing protein</fullName>
    </recommendedName>
</protein>
<keyword evidence="2" id="KW-0963">Cytoplasm</keyword>
<dbReference type="AlphaFoldDB" id="A0A7R9E0Z7"/>
<dbReference type="Pfam" id="PF07707">
    <property type="entry name" value="BACK"/>
    <property type="match status" value="1"/>
</dbReference>
<dbReference type="InterPro" id="IPR011705">
    <property type="entry name" value="BACK"/>
</dbReference>
<accession>A0A7R9E0Z7</accession>
<dbReference type="SMART" id="SM00364">
    <property type="entry name" value="LRR_BAC"/>
    <property type="match status" value="4"/>
</dbReference>
<dbReference type="Gene3D" id="3.80.10.10">
    <property type="entry name" value="Ribonuclease Inhibitor"/>
    <property type="match status" value="1"/>
</dbReference>
<dbReference type="PANTHER" id="PTHR45774">
    <property type="entry name" value="BTB/POZ DOMAIN-CONTAINING"/>
    <property type="match status" value="1"/>
</dbReference>
<feature type="compositionally biased region" description="Polar residues" evidence="5">
    <location>
        <begin position="597"/>
        <end position="618"/>
    </location>
</feature>
<keyword evidence="3" id="KW-0433">Leucine-rich repeat</keyword>
<evidence type="ECO:0000256" key="5">
    <source>
        <dbReference type="SAM" id="MobiDB-lite"/>
    </source>
</evidence>
<dbReference type="PROSITE" id="PS50097">
    <property type="entry name" value="BTB"/>
    <property type="match status" value="1"/>
</dbReference>
<dbReference type="FunFam" id="3.30.710.10:FF:000037">
    <property type="entry name" value="BTB (POZ) domain containing 1"/>
    <property type="match status" value="1"/>
</dbReference>
<dbReference type="GO" id="GO:0005829">
    <property type="term" value="C:cytosol"/>
    <property type="evidence" value="ECO:0007669"/>
    <property type="project" value="TreeGrafter"/>
</dbReference>
<dbReference type="InterPro" id="IPR003591">
    <property type="entry name" value="Leu-rich_rpt_typical-subtyp"/>
</dbReference>
<feature type="region of interest" description="Disordered" evidence="5">
    <location>
        <begin position="670"/>
        <end position="700"/>
    </location>
</feature>
<dbReference type="SMART" id="SM00369">
    <property type="entry name" value="LRR_TYP"/>
    <property type="match status" value="4"/>
</dbReference>
<dbReference type="InterPro" id="IPR038648">
    <property type="entry name" value="PHR_sf"/>
</dbReference>
<comment type="subcellular location">
    <subcellularLocation>
        <location evidence="1">Cytoplasm</location>
    </subcellularLocation>
</comment>
<feature type="region of interest" description="Disordered" evidence="5">
    <location>
        <begin position="165"/>
        <end position="186"/>
    </location>
</feature>
<dbReference type="Gene3D" id="3.30.710.10">
    <property type="entry name" value="Potassium Channel Kv1.1, Chain A"/>
    <property type="match status" value="1"/>
</dbReference>
<evidence type="ECO:0000256" key="2">
    <source>
        <dbReference type="ARBA" id="ARBA00022490"/>
    </source>
</evidence>
<dbReference type="CDD" id="cd18281">
    <property type="entry name" value="BTB_POZ_BTBD1_2"/>
    <property type="match status" value="1"/>
</dbReference>
<dbReference type="GO" id="GO:0022008">
    <property type="term" value="P:neurogenesis"/>
    <property type="evidence" value="ECO:0007669"/>
    <property type="project" value="TreeGrafter"/>
</dbReference>
<evidence type="ECO:0000259" key="6">
    <source>
        <dbReference type="PROSITE" id="PS50097"/>
    </source>
</evidence>
<name>A0A7R9E0Z7_9NEOP</name>
<feature type="compositionally biased region" description="Polar residues" evidence="5">
    <location>
        <begin position="759"/>
        <end position="769"/>
    </location>
</feature>